<keyword evidence="1" id="KW-0677">Repeat</keyword>
<feature type="domain" description="Hint" evidence="3">
    <location>
        <begin position="2058"/>
        <end position="2159"/>
    </location>
</feature>
<evidence type="ECO:0000259" key="3">
    <source>
        <dbReference type="SMART" id="SM00306"/>
    </source>
</evidence>
<dbReference type="CDD" id="cd00081">
    <property type="entry name" value="Hint"/>
    <property type="match status" value="1"/>
</dbReference>
<feature type="region of interest" description="Disordered" evidence="2">
    <location>
        <begin position="2033"/>
        <end position="2057"/>
    </location>
</feature>
<dbReference type="PANTHER" id="PTHR32305:SF17">
    <property type="entry name" value="TRNA NUCLEASE WAPA"/>
    <property type="match status" value="1"/>
</dbReference>
<dbReference type="EMBL" id="CP011340">
    <property type="protein sequence ID" value="ALC20741.1"/>
    <property type="molecule type" value="Genomic_DNA"/>
</dbReference>
<dbReference type="InterPro" id="IPR006530">
    <property type="entry name" value="YD"/>
</dbReference>
<dbReference type="Pfam" id="PF25023">
    <property type="entry name" value="TEN_YD-shell"/>
    <property type="match status" value="1"/>
</dbReference>
<dbReference type="KEGG" id="spri:SPRI_2435"/>
<feature type="region of interest" description="Disordered" evidence="2">
    <location>
        <begin position="38"/>
        <end position="70"/>
    </location>
</feature>
<evidence type="ECO:0000313" key="5">
    <source>
        <dbReference type="Proteomes" id="UP000060513"/>
    </source>
</evidence>
<dbReference type="InterPro" id="IPR036844">
    <property type="entry name" value="Hint_dom_sf"/>
</dbReference>
<reference evidence="4 5" key="1">
    <citation type="submission" date="2015-08" db="EMBL/GenBank/DDBJ databases">
        <title>Genome sequence of the pristinamycin over-producing bacterium Streptomyces pristinaespiralis HCCB10218.</title>
        <authorList>
            <person name="Tian J."/>
            <person name="Yang J."/>
            <person name="Li L."/>
            <person name="Ruan L."/>
            <person name="Wei W."/>
            <person name="Zheng G."/>
            <person name="Wei Z."/>
            <person name="Yang S."/>
            <person name="Ge M."/>
            <person name="Jiang W."/>
            <person name="Lu Y."/>
        </authorList>
    </citation>
    <scope>NUCLEOTIDE SEQUENCE [LARGE SCALE GENOMIC DNA]</scope>
    <source>
        <strain evidence="4 5">HCCB 10218</strain>
    </source>
</reference>
<dbReference type="Proteomes" id="UP000060513">
    <property type="component" value="Chromosome"/>
</dbReference>
<dbReference type="InterPro" id="IPR056823">
    <property type="entry name" value="TEN-like_YD-shell"/>
</dbReference>
<dbReference type="InterPro" id="IPR022385">
    <property type="entry name" value="Rhs_assc_core"/>
</dbReference>
<protein>
    <submittedName>
        <fullName evidence="4">Sugar-binding protein</fullName>
    </submittedName>
</protein>
<sequence>MPLKGRSMNRRMPRWLLSATTVGVIIALTGSAAEALPVEDRGSRSRPGVQNFGDPLEGKDGKALPRPSDPARKAAVSRLDKAVWPAGGSADVTVSASSTKVKVGGLPVAVSPVSTKPAKDRKATGARSLAAKAQAGPSDVRVDVLPAKRAADLGAGAVLRVQRADDAEAAAKVRLSVDYSAFDEAYGGSYGARLRLVQLPACAAVAEPGSKACPSTGTPLPTVNDPVTNTATAEITAAAAEPGGASTMAVQGASLVALAAGASSSQGTYGATALAPSASWSVSQSTGGFSWSYPMRTVPVAGGLAPTVGLSYQSQSTDGRTSATNNQGSWIGEGFSYESGYIERQYKPCTEDGHDGSAEQCWAFDNATIMLNGSASQIIKDDATGQWRLSNSDGSKVEKLTGATNGDNDGEHWRITTPDSKEYYFGLNRLPGWSSGNEETASVWTAPVFGDDSGEPCYNATFAGAHCQQAWRWNLDYVKDPHDNVVSHYYEREINHYALGGKTDVNGTAYHRGGYLKRIDYGQRDTQVYAAKAPARVTFDVAERCLPDASFDCAETKRTTGNASRWPDVPVDRECKAATKCGADQISPTFFTTKRLKAVVTQMRQDATTYQDVDAWIFTHLFLDNGDDSKSMWLSKIDHEGRVGTTAKVPSLELFGEQKDNRVDAIGDNIAPFKRYRLAAVVSETGAQLDVNYAPAECTVPTLPKPGESTKRCYPVKWAAPGHVDPIDDWFHKYVVAEIVETDRTGGADKMVTRYAYEGPAGWRHSKPDGITPTEFLTWGEWQGYGKVKVTSGSEDVQRSRIEYTYLQGLNGDKLPGGGTRSASVTDSTGTVYTDDEDFTGFELETQVYNGASVTTKVIKKPWKHHTATQTKDWGTVRATLVKPSLTRGFTALKSGGWRESRSQTTYDTVTGTGRVTQAEDFGLVVPETATLAEKAAAAKDDTCTRTWYADNKAAGQNFLDRVKRVETVAVNCSATPDRKTQVISDTRTFYDSLAHGAAPTRGLETSSERLASHDGTTATYQETFKNTYDSYGRPATATTPATGRTTTAYTMVNGLTTQTKATNALGHAVTTDYDPAWGQSRGQTDANGKRTDMAFDGLGRVTSVWLQDRSKAAGQTPNNKYSYLVRRDAPVAVKSEILEEGGSYSSEYTLYDSMLRARQRQAVGPGGTRLVADTFYDSRGKLKTAYDTYQATGAPSDQLLIVRNGEVESQTHYEYDDMGRTTATVFSVAGVEQWRSTTVHEGDRIHQIPPQGGVGTTTLTDASGKVTEVRQYQSGTPGGTGPVAYTSTKYSYTPSGELETVVDSQQNTWSFTYDQRGRKVRSQDPDSGTTVMGYDDADRVTSVVHEGRNTTITSTYDAIGRMTGTYDGAVSAGKKISETRYDRPGMLGLPYASLRYVGATEYFGTIVQTADDFYRPTKTVYSVPASQGALAGNYTFTSAFNRDGTPQSSGLPAAGGLSAEVLAFGYDELQRPVTMKGTDTIISGTTWSPTSELLQFELNSGGKKVWQTFDYERGTKRLKEAKVDVYGSTGGPVKQTAYSYDAAGNILSMADSGSVSSLVDVQCFRYDANKRLSEAWTPSANTTTAAGSGTIGTTAPVDGSQPSACAGAPGSAALGGPAAYWKSYRADAIGNRTQEIVHDTGLDASKDVTRTYTYGENGAGPHAVTKVVENTPTGARQSTYGYDEAGNMDTRTVGGDTDTLSWDVNGKLSKVSVPDDVTTPADEAGDTTFLYDSEGTRVQRKDPSGTTVYLPGTELFLPAGSTSVQATRYYTLAGQNVAVRTNDNTITFLASDHNGTGDVAVQSATGAVTSRRYDPYGNARGQAPGGGSWPVEQGFVGGTLDETTGLTHLGAREYDPVLGRFISADPIVAFANAQQMSGYAYGNNSPVTFADPSGTIPAECWEGIITCRMGPNGWEFGEVRESAPAKTKEEQDVEVAQQAVASANQGITEVTDKIIEELKDIAGVNAVQDCASNPAVGTCLKAAAEVASLFLGAWLKGLVKAKKIKKAIELLPDLYGAINRLRKAEKQLDKAEDALEKSKKAKPKGKNKKRDDDSCEAHSFLPGSLVLMADGSKKKIEDVGLGDKVEVTDPKTGENSDREVVRTIVTEDDKDFVTLTVSTGSGAAELVSTVTHPFWVESAQAWVDAGDLEPGMDLRTADGDQVELTALDFFEKRQRTHDLTVAGIHAYFVFAGAEPVLVHNMDLNCLTINDGHIVFNHTPEGLNSGDAKKTEWLPGTTKDSRAKIIKEVLSKGREVHDTKNRDGKVFELRYNDPIGYDRKVPRNKLYVMRVYYDPDENYVKNAFPVKR</sequence>
<dbReference type="InterPro" id="IPR050708">
    <property type="entry name" value="T6SS_VgrG/RHS"/>
</dbReference>
<dbReference type="Gene3D" id="2.170.16.10">
    <property type="entry name" value="Hedgehog/Intein (Hint) domain"/>
    <property type="match status" value="1"/>
</dbReference>
<dbReference type="PANTHER" id="PTHR32305">
    <property type="match status" value="1"/>
</dbReference>
<accession>A0A0M4D448</accession>
<evidence type="ECO:0000256" key="2">
    <source>
        <dbReference type="SAM" id="MobiDB-lite"/>
    </source>
</evidence>
<evidence type="ECO:0000313" key="4">
    <source>
        <dbReference type="EMBL" id="ALC20741.1"/>
    </source>
</evidence>
<proteinExistence type="predicted"/>
<organism evidence="4">
    <name type="scientific">Streptomyces pristinaespiralis</name>
    <dbReference type="NCBI Taxonomy" id="38300"/>
    <lineage>
        <taxon>Bacteria</taxon>
        <taxon>Bacillati</taxon>
        <taxon>Actinomycetota</taxon>
        <taxon>Actinomycetes</taxon>
        <taxon>Kitasatosporales</taxon>
        <taxon>Streptomycetaceae</taxon>
        <taxon>Streptomyces</taxon>
    </lineage>
</organism>
<feature type="compositionally biased region" description="Basic residues" evidence="2">
    <location>
        <begin position="2040"/>
        <end position="2049"/>
    </location>
</feature>
<dbReference type="SUPFAM" id="SSF51294">
    <property type="entry name" value="Hedgehog/intein (Hint) domain"/>
    <property type="match status" value="1"/>
</dbReference>
<name>A0A0M4D448_STRPR</name>
<dbReference type="Gene3D" id="2.180.10.10">
    <property type="entry name" value="RHS repeat-associated core"/>
    <property type="match status" value="2"/>
</dbReference>
<gene>
    <name evidence="4" type="ORF">SPRI_2435</name>
</gene>
<dbReference type="STRING" id="38300.SPRI_2435"/>
<dbReference type="NCBIfam" id="TIGR01643">
    <property type="entry name" value="YD_repeat_2x"/>
    <property type="match status" value="1"/>
</dbReference>
<feature type="region of interest" description="Disordered" evidence="2">
    <location>
        <begin position="390"/>
        <end position="410"/>
    </location>
</feature>
<dbReference type="PATRIC" id="fig|38300.4.peg.2572"/>
<evidence type="ECO:0000256" key="1">
    <source>
        <dbReference type="ARBA" id="ARBA00022737"/>
    </source>
</evidence>
<dbReference type="SMART" id="SM00306">
    <property type="entry name" value="HintN"/>
    <property type="match status" value="1"/>
</dbReference>
<dbReference type="Pfam" id="PF07591">
    <property type="entry name" value="PT-HINT"/>
    <property type="match status" value="1"/>
</dbReference>
<dbReference type="InterPro" id="IPR003587">
    <property type="entry name" value="Hint_dom_N"/>
</dbReference>
<dbReference type="NCBIfam" id="TIGR03696">
    <property type="entry name" value="Rhs_assc_core"/>
    <property type="match status" value="1"/>
</dbReference>